<evidence type="ECO:0000256" key="1">
    <source>
        <dbReference type="ARBA" id="ARBA00004162"/>
    </source>
</evidence>
<dbReference type="SMART" id="SM01323">
    <property type="entry name" value="YajC"/>
    <property type="match status" value="1"/>
</dbReference>
<dbReference type="InterPro" id="IPR003849">
    <property type="entry name" value="Preprotein_translocase_YajC"/>
</dbReference>
<evidence type="ECO:0000256" key="2">
    <source>
        <dbReference type="ARBA" id="ARBA00006742"/>
    </source>
</evidence>
<keyword evidence="6 11" id="KW-0812">Transmembrane</keyword>
<sequence length="106" mass="11750">MLQFILLQASSGQSGLIGNLILLGGIAIIFYFFMIRPQQKKQKDQRTFIGGIKKGDMVVTIGGMHGRVVAMDEQSVTLEVDRGARIKFDKTSISLEASKQYVKQQS</sequence>
<feature type="transmembrane region" description="Helical" evidence="11">
    <location>
        <begin position="16"/>
        <end position="35"/>
    </location>
</feature>
<name>A0AA49PZB0_9BACT</name>
<accession>A0AA49PZB0</accession>
<reference evidence="12" key="1">
    <citation type="journal article" date="2023" name="Comput. Struct. Biotechnol. J.">
        <title>Discovery of a novel marine Bacteroidetes with a rich repertoire of carbohydrate-active enzymes.</title>
        <authorList>
            <person name="Chen B."/>
            <person name="Liu G."/>
            <person name="Chen Q."/>
            <person name="Wang H."/>
            <person name="Liu L."/>
            <person name="Tang K."/>
        </authorList>
    </citation>
    <scope>NUCLEOTIDE SEQUENCE</scope>
    <source>
        <strain evidence="12">TK19036</strain>
    </source>
</reference>
<evidence type="ECO:0000256" key="8">
    <source>
        <dbReference type="ARBA" id="ARBA00022989"/>
    </source>
</evidence>
<dbReference type="EMBL" id="CP120682">
    <property type="protein sequence ID" value="WKN39905.1"/>
    <property type="molecule type" value="Genomic_DNA"/>
</dbReference>
<dbReference type="AlphaFoldDB" id="A0AA49PZB0"/>
<protein>
    <recommendedName>
        <fullName evidence="3">Sec translocon accessory complex subunit YajC</fullName>
    </recommendedName>
</protein>
<keyword evidence="8 11" id="KW-1133">Transmembrane helix</keyword>
<organism evidence="12">
    <name type="scientific">Roseihalotalea indica</name>
    <dbReference type="NCBI Taxonomy" id="2867963"/>
    <lineage>
        <taxon>Bacteria</taxon>
        <taxon>Pseudomonadati</taxon>
        <taxon>Bacteroidota</taxon>
        <taxon>Cytophagia</taxon>
        <taxon>Cytophagales</taxon>
        <taxon>Catalimonadaceae</taxon>
        <taxon>Roseihalotalea</taxon>
    </lineage>
</organism>
<dbReference type="GO" id="GO:0015031">
    <property type="term" value="P:protein transport"/>
    <property type="evidence" value="ECO:0007669"/>
    <property type="project" value="UniProtKB-KW"/>
</dbReference>
<evidence type="ECO:0000256" key="3">
    <source>
        <dbReference type="ARBA" id="ARBA00014962"/>
    </source>
</evidence>
<dbReference type="PANTHER" id="PTHR33909">
    <property type="entry name" value="SEC TRANSLOCON ACCESSORY COMPLEX SUBUNIT YAJC"/>
    <property type="match status" value="1"/>
</dbReference>
<keyword evidence="7" id="KW-0653">Protein transport</keyword>
<keyword evidence="4" id="KW-0813">Transport</keyword>
<dbReference type="NCBIfam" id="TIGR00739">
    <property type="entry name" value="yajC"/>
    <property type="match status" value="1"/>
</dbReference>
<evidence type="ECO:0000256" key="4">
    <source>
        <dbReference type="ARBA" id="ARBA00022448"/>
    </source>
</evidence>
<dbReference type="Pfam" id="PF02699">
    <property type="entry name" value="YajC"/>
    <property type="match status" value="1"/>
</dbReference>
<proteinExistence type="inferred from homology"/>
<evidence type="ECO:0000256" key="7">
    <source>
        <dbReference type="ARBA" id="ARBA00022927"/>
    </source>
</evidence>
<keyword evidence="9" id="KW-0811">Translocation</keyword>
<keyword evidence="5" id="KW-1003">Cell membrane</keyword>
<evidence type="ECO:0000256" key="5">
    <source>
        <dbReference type="ARBA" id="ARBA00022475"/>
    </source>
</evidence>
<evidence type="ECO:0000256" key="6">
    <source>
        <dbReference type="ARBA" id="ARBA00022692"/>
    </source>
</evidence>
<evidence type="ECO:0000256" key="11">
    <source>
        <dbReference type="SAM" id="Phobius"/>
    </source>
</evidence>
<reference evidence="12" key="2">
    <citation type="journal article" date="2024" name="Antonie Van Leeuwenhoek">
        <title>Roseihalotalea indica gen. nov., sp. nov., a halophilic Bacteroidetes from mesopelagic Southwest Indian Ocean with higher carbohydrate metabolic potential.</title>
        <authorList>
            <person name="Chen B."/>
            <person name="Zhang M."/>
            <person name="Lin D."/>
            <person name="Ye J."/>
            <person name="Tang K."/>
        </authorList>
    </citation>
    <scope>NUCLEOTIDE SEQUENCE</scope>
    <source>
        <strain evidence="12">TK19036</strain>
    </source>
</reference>
<evidence type="ECO:0000256" key="10">
    <source>
        <dbReference type="ARBA" id="ARBA00023136"/>
    </source>
</evidence>
<dbReference type="PRINTS" id="PR01853">
    <property type="entry name" value="YAJCTRNLCASE"/>
</dbReference>
<keyword evidence="10 11" id="KW-0472">Membrane</keyword>
<dbReference type="PANTHER" id="PTHR33909:SF1">
    <property type="entry name" value="SEC TRANSLOCON ACCESSORY COMPLEX SUBUNIT YAJC"/>
    <property type="match status" value="1"/>
</dbReference>
<evidence type="ECO:0000256" key="9">
    <source>
        <dbReference type="ARBA" id="ARBA00023010"/>
    </source>
</evidence>
<dbReference type="GO" id="GO:0005886">
    <property type="term" value="C:plasma membrane"/>
    <property type="evidence" value="ECO:0007669"/>
    <property type="project" value="UniProtKB-SubCell"/>
</dbReference>
<evidence type="ECO:0000313" key="12">
    <source>
        <dbReference type="EMBL" id="WKN39905.1"/>
    </source>
</evidence>
<comment type="subcellular location">
    <subcellularLocation>
        <location evidence="1">Cell membrane</location>
        <topology evidence="1">Single-pass membrane protein</topology>
    </subcellularLocation>
</comment>
<comment type="similarity">
    <text evidence="2">Belongs to the YajC family.</text>
</comment>
<gene>
    <name evidence="12" type="primary">yajC</name>
    <name evidence="12" type="ORF">K4G66_14525</name>
</gene>